<organism evidence="2 3">
    <name type="scientific">Minwuia thermotolerans</name>
    <dbReference type="NCBI Taxonomy" id="2056226"/>
    <lineage>
        <taxon>Bacteria</taxon>
        <taxon>Pseudomonadati</taxon>
        <taxon>Pseudomonadota</taxon>
        <taxon>Alphaproteobacteria</taxon>
        <taxon>Minwuiales</taxon>
        <taxon>Minwuiaceae</taxon>
        <taxon>Minwuia</taxon>
    </lineage>
</organism>
<dbReference type="Proteomes" id="UP000229498">
    <property type="component" value="Unassembled WGS sequence"/>
</dbReference>
<dbReference type="EMBL" id="PHIG01000031">
    <property type="protein sequence ID" value="PJK29872.1"/>
    <property type="molecule type" value="Genomic_DNA"/>
</dbReference>
<evidence type="ECO:0000313" key="2">
    <source>
        <dbReference type="EMBL" id="PJK29872.1"/>
    </source>
</evidence>
<keyword evidence="1" id="KW-0732">Signal</keyword>
<gene>
    <name evidence="2" type="ORF">CVT23_08840</name>
</gene>
<accession>A0A2M9G2C5</accession>
<dbReference type="AlphaFoldDB" id="A0A2M9G2C5"/>
<feature type="chain" id="PRO_5014721732" evidence="1">
    <location>
        <begin position="25"/>
        <end position="174"/>
    </location>
</feature>
<reference evidence="2 3" key="1">
    <citation type="submission" date="2017-11" db="EMBL/GenBank/DDBJ databases">
        <title>Draft genome sequence of Rhizobiales bacterium SY3-13.</title>
        <authorList>
            <person name="Sun C."/>
        </authorList>
    </citation>
    <scope>NUCLEOTIDE SEQUENCE [LARGE SCALE GENOMIC DNA]</scope>
    <source>
        <strain evidence="2 3">SY3-13</strain>
    </source>
</reference>
<comment type="caution">
    <text evidence="2">The sequence shown here is derived from an EMBL/GenBank/DDBJ whole genome shotgun (WGS) entry which is preliminary data.</text>
</comment>
<protein>
    <submittedName>
        <fullName evidence="2">Uncharacterized protein</fullName>
    </submittedName>
</protein>
<evidence type="ECO:0000256" key="1">
    <source>
        <dbReference type="SAM" id="SignalP"/>
    </source>
</evidence>
<proteinExistence type="predicted"/>
<name>A0A2M9G2C5_9PROT</name>
<feature type="signal peptide" evidence="1">
    <location>
        <begin position="1"/>
        <end position="24"/>
    </location>
</feature>
<evidence type="ECO:0000313" key="3">
    <source>
        <dbReference type="Proteomes" id="UP000229498"/>
    </source>
</evidence>
<sequence length="174" mass="18938">MSGSILRPLGILLATLTLSTGAGAAIGGQSSQDYVLIHKSEGATPVVSCRLADRWSVRELSVLLDEPFRIDRSSPECNRPGAGPLFALEPRNEPAPGVAAPPEVPNIASYCVCDYEFLEGLQDRFAPIYRRKQIAEEMATQVALEAQPRRDDLFWFRQINPGANIVGTDERGEG</sequence>
<keyword evidence="3" id="KW-1185">Reference proteome</keyword>